<proteinExistence type="predicted"/>
<comment type="caution">
    <text evidence="1">The sequence shown here is derived from an EMBL/GenBank/DDBJ whole genome shotgun (WGS) entry which is preliminary data.</text>
</comment>
<gene>
    <name evidence="1" type="ORF">A3A33_04795</name>
</gene>
<dbReference type="AlphaFoldDB" id="A0A1F8GQ13"/>
<reference evidence="1 2" key="1">
    <citation type="journal article" date="2016" name="Nat. Commun.">
        <title>Thousands of microbial genomes shed light on interconnected biogeochemical processes in an aquifer system.</title>
        <authorList>
            <person name="Anantharaman K."/>
            <person name="Brown C.T."/>
            <person name="Hug L.A."/>
            <person name="Sharon I."/>
            <person name="Castelle C.J."/>
            <person name="Probst A.J."/>
            <person name="Thomas B.C."/>
            <person name="Singh A."/>
            <person name="Wilkins M.J."/>
            <person name="Karaoz U."/>
            <person name="Brodie E.L."/>
            <person name="Williams K.H."/>
            <person name="Hubbard S.S."/>
            <person name="Banfield J.F."/>
        </authorList>
    </citation>
    <scope>NUCLEOTIDE SEQUENCE [LARGE SCALE GENOMIC DNA]</scope>
</reference>
<evidence type="ECO:0000313" key="2">
    <source>
        <dbReference type="Proteomes" id="UP000179047"/>
    </source>
</evidence>
<protein>
    <recommendedName>
        <fullName evidence="3">PsbP C-terminal domain-containing protein</fullName>
    </recommendedName>
</protein>
<evidence type="ECO:0008006" key="3">
    <source>
        <dbReference type="Google" id="ProtNLM"/>
    </source>
</evidence>
<dbReference type="EMBL" id="MGKP01000029">
    <property type="protein sequence ID" value="OGN27512.1"/>
    <property type="molecule type" value="Genomic_DNA"/>
</dbReference>
<evidence type="ECO:0000313" key="1">
    <source>
        <dbReference type="EMBL" id="OGN27512.1"/>
    </source>
</evidence>
<accession>A0A1F8GQ13</accession>
<sequence length="155" mass="17649">MTSSNNQQAQNFTFGEFTISVPEGWREFKRSEDTFVIRSVDDEEQVTITGMHFAKAATFEDFKTLCEQRIKVEKREIVEGFVEPTEPVKSGNSFDMFFSGGDKKTRRVFMGYLVCTAHDLVTIYLESPQGAPKGFGSIFDTIDVWLKINPKINPL</sequence>
<dbReference type="Proteomes" id="UP000179047">
    <property type="component" value="Unassembled WGS sequence"/>
</dbReference>
<name>A0A1F8GQ13_9BACT</name>
<organism evidence="1 2">
    <name type="scientific">Candidatus Yanofskybacteria bacterium RIFCSPLOWO2_01_FULL_49_25</name>
    <dbReference type="NCBI Taxonomy" id="1802701"/>
    <lineage>
        <taxon>Bacteria</taxon>
        <taxon>Candidatus Yanofskyibacteriota</taxon>
    </lineage>
</organism>
<dbReference type="STRING" id="1802701.A3A33_04795"/>